<feature type="active site" description="Proton donor" evidence="13">
    <location>
        <position position="154"/>
    </location>
</feature>
<proteinExistence type="inferred from homology"/>
<feature type="active site" description="Proton donor/acceptor" evidence="13">
    <location>
        <position position="150"/>
    </location>
</feature>
<evidence type="ECO:0000256" key="7">
    <source>
        <dbReference type="ARBA" id="ARBA00023027"/>
    </source>
</evidence>
<evidence type="ECO:0000256" key="8">
    <source>
        <dbReference type="ARBA" id="ARBA00023154"/>
    </source>
</evidence>
<dbReference type="InterPro" id="IPR000846">
    <property type="entry name" value="DapB_N"/>
</dbReference>
<evidence type="ECO:0000256" key="4">
    <source>
        <dbReference type="ARBA" id="ARBA00022857"/>
    </source>
</evidence>
<dbReference type="EC" id="1.17.1.8" evidence="10 13"/>
<dbReference type="EMBL" id="NRJG01000055">
    <property type="protein sequence ID" value="RIY38738.1"/>
    <property type="molecule type" value="Genomic_DNA"/>
</dbReference>
<comment type="caution">
    <text evidence="13">Lacks conserved residue(s) required for the propagation of feature annotation.</text>
</comment>
<dbReference type="CDD" id="cd02274">
    <property type="entry name" value="DHDPR_N"/>
    <property type="match status" value="1"/>
</dbReference>
<comment type="caution">
    <text evidence="13">Was originally thought to be a dihydrodipicolinate reductase (DHDPR), catalyzing the conversion of dihydrodipicolinate to tetrahydrodipicolinate. However, it was shown in E.coli that the substrate of the enzymatic reaction is not dihydrodipicolinate (DHDP) but in fact (2S,4S)-4-hydroxy-2,3,4,5-tetrahydrodipicolinic acid (HTPA), the product released by the DapA-catalyzed reaction.</text>
</comment>
<dbReference type="InterPro" id="IPR022664">
    <property type="entry name" value="DapB_N_CS"/>
</dbReference>
<dbReference type="Pfam" id="PF01113">
    <property type="entry name" value="DapB_N"/>
    <property type="match status" value="1"/>
</dbReference>
<dbReference type="GO" id="GO:0009089">
    <property type="term" value="P:lysine biosynthetic process via diaminopimelate"/>
    <property type="evidence" value="ECO:0007669"/>
    <property type="project" value="UniProtKB-UniRule"/>
</dbReference>
<dbReference type="PANTHER" id="PTHR20836:SF0">
    <property type="entry name" value="4-HYDROXY-TETRAHYDRODIPICOLINATE REDUCTASE 1, CHLOROPLASTIC-RELATED"/>
    <property type="match status" value="1"/>
</dbReference>
<gene>
    <name evidence="13" type="primary">dapB</name>
    <name evidence="16" type="ORF">CKF58_03505</name>
</gene>
<keyword evidence="5 13" id="KW-0220">Diaminopimelate biosynthesis</keyword>
<dbReference type="HAMAP" id="MF_00102">
    <property type="entry name" value="DapB"/>
    <property type="match status" value="1"/>
</dbReference>
<dbReference type="GO" id="GO:0008839">
    <property type="term" value="F:4-hydroxy-tetrahydrodipicolinate reductase"/>
    <property type="evidence" value="ECO:0007669"/>
    <property type="project" value="UniProtKB-UniRule"/>
</dbReference>
<dbReference type="PROSITE" id="PS01298">
    <property type="entry name" value="DAPB"/>
    <property type="match status" value="1"/>
</dbReference>
<dbReference type="PANTHER" id="PTHR20836">
    <property type="entry name" value="DIHYDRODIPICOLINATE REDUCTASE"/>
    <property type="match status" value="1"/>
</dbReference>
<evidence type="ECO:0000256" key="1">
    <source>
        <dbReference type="ARBA" id="ARBA00006642"/>
    </source>
</evidence>
<comment type="catalytic activity">
    <reaction evidence="11 13">
        <text>(S)-2,3,4,5-tetrahydrodipicolinate + NADP(+) + H2O = (2S,4S)-4-hydroxy-2,3,4,5-tetrahydrodipicolinate + NADPH + H(+)</text>
        <dbReference type="Rhea" id="RHEA:35331"/>
        <dbReference type="ChEBI" id="CHEBI:15377"/>
        <dbReference type="ChEBI" id="CHEBI:15378"/>
        <dbReference type="ChEBI" id="CHEBI:16845"/>
        <dbReference type="ChEBI" id="CHEBI:57783"/>
        <dbReference type="ChEBI" id="CHEBI:58349"/>
        <dbReference type="ChEBI" id="CHEBI:67139"/>
        <dbReference type="EC" id="1.17.1.8"/>
    </reaction>
</comment>
<feature type="binding site" evidence="13">
    <location>
        <position position="151"/>
    </location>
    <ligand>
        <name>(S)-2,3,4,5-tetrahydrodipicolinate</name>
        <dbReference type="ChEBI" id="CHEBI:16845"/>
    </ligand>
</feature>
<dbReference type="InterPro" id="IPR022663">
    <property type="entry name" value="DapB_C"/>
</dbReference>
<comment type="function">
    <text evidence="13">Catalyzes the conversion of 4-hydroxy-tetrahydrodipicolinate (HTPA) to tetrahydrodipicolinate.</text>
</comment>
<comment type="catalytic activity">
    <reaction evidence="12 13">
        <text>(S)-2,3,4,5-tetrahydrodipicolinate + NAD(+) + H2O = (2S,4S)-4-hydroxy-2,3,4,5-tetrahydrodipicolinate + NADH + H(+)</text>
        <dbReference type="Rhea" id="RHEA:35323"/>
        <dbReference type="ChEBI" id="CHEBI:15377"/>
        <dbReference type="ChEBI" id="CHEBI:15378"/>
        <dbReference type="ChEBI" id="CHEBI:16845"/>
        <dbReference type="ChEBI" id="CHEBI:57540"/>
        <dbReference type="ChEBI" id="CHEBI:57945"/>
        <dbReference type="ChEBI" id="CHEBI:67139"/>
        <dbReference type="EC" id="1.17.1.8"/>
    </reaction>
</comment>
<dbReference type="SUPFAM" id="SSF55347">
    <property type="entry name" value="Glyceraldehyde-3-phosphate dehydrogenase-like, C-terminal domain"/>
    <property type="match status" value="1"/>
</dbReference>
<comment type="pathway">
    <text evidence="9 13">Amino-acid biosynthesis; L-lysine biosynthesis via DAP pathway; (S)-tetrahydrodipicolinate from L-aspartate: step 4/4.</text>
</comment>
<accession>A0A3A1YNC4</accession>
<organism evidence="16 17">
    <name type="scientific">Psittacicella hinzii</name>
    <dbReference type="NCBI Taxonomy" id="2028575"/>
    <lineage>
        <taxon>Bacteria</taxon>
        <taxon>Pseudomonadati</taxon>
        <taxon>Pseudomonadota</taxon>
        <taxon>Gammaproteobacteria</taxon>
        <taxon>Pasteurellales</taxon>
        <taxon>Psittacicellaceae</taxon>
        <taxon>Psittacicella</taxon>
    </lineage>
</organism>
<dbReference type="InterPro" id="IPR036291">
    <property type="entry name" value="NAD(P)-bd_dom_sf"/>
</dbReference>
<dbReference type="GO" id="GO:0050661">
    <property type="term" value="F:NADP binding"/>
    <property type="evidence" value="ECO:0007669"/>
    <property type="project" value="UniProtKB-UniRule"/>
</dbReference>
<dbReference type="GO" id="GO:0019877">
    <property type="term" value="P:diaminopimelate biosynthetic process"/>
    <property type="evidence" value="ECO:0007669"/>
    <property type="project" value="UniProtKB-UniRule"/>
</dbReference>
<dbReference type="Proteomes" id="UP000265916">
    <property type="component" value="Unassembled WGS sequence"/>
</dbReference>
<keyword evidence="8 13" id="KW-0457">Lysine biosynthesis</keyword>
<keyword evidence="2 13" id="KW-0963">Cytoplasm</keyword>
<keyword evidence="7 13" id="KW-0520">NAD</keyword>
<evidence type="ECO:0000256" key="5">
    <source>
        <dbReference type="ARBA" id="ARBA00022915"/>
    </source>
</evidence>
<feature type="domain" description="Dihydrodipicolinate reductase N-terminal" evidence="14">
    <location>
        <begin position="4"/>
        <end position="120"/>
    </location>
</feature>
<feature type="binding site" evidence="13">
    <location>
        <begin position="117"/>
        <end position="120"/>
    </location>
    <ligand>
        <name>NAD(+)</name>
        <dbReference type="ChEBI" id="CHEBI:57540"/>
    </ligand>
</feature>
<dbReference type="Gene3D" id="3.40.50.720">
    <property type="entry name" value="NAD(P)-binding Rossmann-like Domain"/>
    <property type="match status" value="1"/>
</dbReference>
<evidence type="ECO:0000256" key="10">
    <source>
        <dbReference type="ARBA" id="ARBA00038983"/>
    </source>
</evidence>
<evidence type="ECO:0000256" key="6">
    <source>
        <dbReference type="ARBA" id="ARBA00023002"/>
    </source>
</evidence>
<dbReference type="OrthoDB" id="9790352at2"/>
<evidence type="ECO:0000256" key="12">
    <source>
        <dbReference type="ARBA" id="ARBA00049396"/>
    </source>
</evidence>
<dbReference type="GO" id="GO:0005829">
    <property type="term" value="C:cytosol"/>
    <property type="evidence" value="ECO:0007669"/>
    <property type="project" value="TreeGrafter"/>
</dbReference>
<dbReference type="GO" id="GO:0051287">
    <property type="term" value="F:NAD binding"/>
    <property type="evidence" value="ECO:0007669"/>
    <property type="project" value="UniProtKB-UniRule"/>
</dbReference>
<keyword evidence="17" id="KW-1185">Reference proteome</keyword>
<evidence type="ECO:0000256" key="2">
    <source>
        <dbReference type="ARBA" id="ARBA00022490"/>
    </source>
</evidence>
<dbReference type="FunFam" id="3.30.360.10:FF:000004">
    <property type="entry name" value="4-hydroxy-tetrahydrodipicolinate reductase"/>
    <property type="match status" value="1"/>
</dbReference>
<evidence type="ECO:0000259" key="15">
    <source>
        <dbReference type="Pfam" id="PF05173"/>
    </source>
</evidence>
<evidence type="ECO:0000256" key="13">
    <source>
        <dbReference type="HAMAP-Rule" id="MF_00102"/>
    </source>
</evidence>
<comment type="subunit">
    <text evidence="13">Homotetramer.</text>
</comment>
<keyword evidence="3 13" id="KW-0028">Amino-acid biosynthesis</keyword>
<dbReference type="NCBIfam" id="TIGR00036">
    <property type="entry name" value="dapB"/>
    <property type="match status" value="1"/>
</dbReference>
<comment type="similarity">
    <text evidence="1 13">Belongs to the DapB family.</text>
</comment>
<sequence length="265" mass="28401">MTVKFLIKGAAGRMGQNLIKTLSQTANAQLAYALVHNSAPEIGQAVAGFPEVVYSTDLEAAVDFDVAIDFSTPESSLATLAHCQKLGKPLVLGTTGFTAEQKAQIAQVATQIPVVLAANYSVGMNLMFKLVEKAAAIMGSYADIEIIEAHHHHKVDAPSGTALALGEHICKALDRDLEKVAVKERNGIIGPRTKEEIGFSTIRAADVVGEHTVWFADIGERIELSHKVSDRITFARGAVKAALWLTNQPVGKLYDMTNVLGLDQL</sequence>
<dbReference type="GO" id="GO:0016726">
    <property type="term" value="F:oxidoreductase activity, acting on CH or CH2 groups, NAD or NADP as acceptor"/>
    <property type="evidence" value="ECO:0007669"/>
    <property type="project" value="UniProtKB-UniRule"/>
</dbReference>
<dbReference type="RefSeq" id="WP_119531021.1">
    <property type="nucleotide sequence ID" value="NZ_JBHSSP010000032.1"/>
</dbReference>
<keyword evidence="4 13" id="KW-0521">NADP</keyword>
<comment type="subcellular location">
    <subcellularLocation>
        <location evidence="13">Cytoplasm</location>
    </subcellularLocation>
</comment>
<evidence type="ECO:0000313" key="17">
    <source>
        <dbReference type="Proteomes" id="UP000265916"/>
    </source>
</evidence>
<feature type="binding site" evidence="13">
    <location>
        <begin position="93"/>
        <end position="95"/>
    </location>
    <ligand>
        <name>NAD(+)</name>
        <dbReference type="ChEBI" id="CHEBI:57540"/>
    </ligand>
</feature>
<dbReference type="SUPFAM" id="SSF51735">
    <property type="entry name" value="NAD(P)-binding Rossmann-fold domains"/>
    <property type="match status" value="1"/>
</dbReference>
<evidence type="ECO:0000313" key="16">
    <source>
        <dbReference type="EMBL" id="RIY38738.1"/>
    </source>
</evidence>
<dbReference type="Gene3D" id="3.30.360.10">
    <property type="entry name" value="Dihydrodipicolinate Reductase, domain 2"/>
    <property type="match status" value="1"/>
</dbReference>
<evidence type="ECO:0000256" key="11">
    <source>
        <dbReference type="ARBA" id="ARBA00049080"/>
    </source>
</evidence>
<comment type="caution">
    <text evidence="16">The sequence shown here is derived from an EMBL/GenBank/DDBJ whole genome shotgun (WGS) entry which is preliminary data.</text>
</comment>
<dbReference type="AlphaFoldDB" id="A0A3A1YNC4"/>
<dbReference type="UniPathway" id="UPA00034">
    <property type="reaction ID" value="UER00018"/>
</dbReference>
<evidence type="ECO:0000256" key="9">
    <source>
        <dbReference type="ARBA" id="ARBA00037922"/>
    </source>
</evidence>
<feature type="binding site" evidence="13">
    <location>
        <begin position="160"/>
        <end position="161"/>
    </location>
    <ligand>
        <name>(S)-2,3,4,5-tetrahydrodipicolinate</name>
        <dbReference type="ChEBI" id="CHEBI:16845"/>
    </ligand>
</feature>
<keyword evidence="6 13" id="KW-0560">Oxidoreductase</keyword>
<reference evidence="16 17" key="1">
    <citation type="submission" date="2017-08" db="EMBL/GenBank/DDBJ databases">
        <title>Reclassification of Bisgaard taxon 37 and 44.</title>
        <authorList>
            <person name="Christensen H."/>
        </authorList>
    </citation>
    <scope>NUCLEOTIDE SEQUENCE [LARGE SCALE GENOMIC DNA]</scope>
    <source>
        <strain evidence="16 17">111</strain>
    </source>
</reference>
<feature type="binding site" evidence="13">
    <location>
        <begin position="9"/>
        <end position="14"/>
    </location>
    <ligand>
        <name>NAD(+)</name>
        <dbReference type="ChEBI" id="CHEBI:57540"/>
    </ligand>
</feature>
<evidence type="ECO:0000256" key="3">
    <source>
        <dbReference type="ARBA" id="ARBA00022605"/>
    </source>
</evidence>
<evidence type="ECO:0000259" key="14">
    <source>
        <dbReference type="Pfam" id="PF01113"/>
    </source>
</evidence>
<dbReference type="Pfam" id="PF05173">
    <property type="entry name" value="DapB_C"/>
    <property type="match status" value="1"/>
</dbReference>
<feature type="domain" description="Dihydrodipicolinate reductase C-terminal" evidence="15">
    <location>
        <begin position="123"/>
        <end position="260"/>
    </location>
</feature>
<protein>
    <recommendedName>
        <fullName evidence="10 13">4-hydroxy-tetrahydrodipicolinate reductase</fullName>
        <shortName evidence="13">HTPA reductase</shortName>
        <ecNumber evidence="10 13">1.17.1.8</ecNumber>
    </recommendedName>
</protein>
<name>A0A3A1YNC4_9GAMM</name>
<dbReference type="InterPro" id="IPR023940">
    <property type="entry name" value="DHDPR_bac"/>
</dbReference>
<dbReference type="PIRSF" id="PIRSF000161">
    <property type="entry name" value="DHPR"/>
    <property type="match status" value="1"/>
</dbReference>